<evidence type="ECO:0000259" key="5">
    <source>
        <dbReference type="PROSITE" id="PS50931"/>
    </source>
</evidence>
<evidence type="ECO:0000313" key="7">
    <source>
        <dbReference type="Proteomes" id="UP000698028"/>
    </source>
</evidence>
<dbReference type="EMBL" id="JAHVAH010000001">
    <property type="protein sequence ID" value="MBW0144737.1"/>
    <property type="molecule type" value="Genomic_DNA"/>
</dbReference>
<reference evidence="6 7" key="1">
    <citation type="submission" date="2021-07" db="EMBL/GenBank/DDBJ databases">
        <title>The draft genome sequence of Sphingomicrobium sp. B8.</title>
        <authorList>
            <person name="Mu L."/>
        </authorList>
    </citation>
    <scope>NUCLEOTIDE SEQUENCE [LARGE SCALE GENOMIC DNA]</scope>
    <source>
        <strain evidence="6 7">B8</strain>
    </source>
</reference>
<dbReference type="RefSeq" id="WP_218632702.1">
    <property type="nucleotide sequence ID" value="NZ_JAHVAH010000001.1"/>
</dbReference>
<comment type="caution">
    <text evidence="6">The sequence shown here is derived from an EMBL/GenBank/DDBJ whole genome shotgun (WGS) entry which is preliminary data.</text>
</comment>
<proteinExistence type="inferred from homology"/>
<name>A0ABS6V597_9SPHN</name>
<dbReference type="InterPro" id="IPR058163">
    <property type="entry name" value="LysR-type_TF_proteobact-type"/>
</dbReference>
<dbReference type="Pfam" id="PF00126">
    <property type="entry name" value="HTH_1"/>
    <property type="match status" value="1"/>
</dbReference>
<protein>
    <submittedName>
        <fullName evidence="6">LysR family transcriptional regulator</fullName>
    </submittedName>
</protein>
<dbReference type="InterPro" id="IPR005119">
    <property type="entry name" value="LysR_subst-bd"/>
</dbReference>
<feature type="domain" description="HTH lysR-type" evidence="5">
    <location>
        <begin position="2"/>
        <end position="59"/>
    </location>
</feature>
<accession>A0ABS6V597</accession>
<dbReference type="Pfam" id="PF03466">
    <property type="entry name" value="LysR_substrate"/>
    <property type="match status" value="1"/>
</dbReference>
<comment type="similarity">
    <text evidence="1">Belongs to the LysR transcriptional regulatory family.</text>
</comment>
<dbReference type="PROSITE" id="PS50931">
    <property type="entry name" value="HTH_LYSR"/>
    <property type="match status" value="1"/>
</dbReference>
<dbReference type="Proteomes" id="UP000698028">
    <property type="component" value="Unassembled WGS sequence"/>
</dbReference>
<evidence type="ECO:0000256" key="1">
    <source>
        <dbReference type="ARBA" id="ARBA00009437"/>
    </source>
</evidence>
<sequence length="297" mass="32629">MFDWNDVKYFLAVADEGSTLKAARLLGANQTTVARRVSALEAALGLELFEKRQSGYRLSSAGQDLLEKARATAKAAAAVEAEANAATREVAGVVRLTTNETYAEIVLPPLLAKFRRQYPDVRIEVDHSQTNRDLAKGEADVALRFTKDPKGDALVVRHLFDDAWTCYCSEEYAAEHGRPKTLKQLAGHHFISGGGASIEGIFDAWLEKYAPGVEPDLHYDTLTGMISAARAGLGITFISTMTASHFPDLVQLFPPHPRGYRTWLITHDRIRRQPHIKAVMTGLGDLLIERAKETGAA</sequence>
<keyword evidence="3" id="KW-0238">DNA-binding</keyword>
<evidence type="ECO:0000256" key="2">
    <source>
        <dbReference type="ARBA" id="ARBA00023015"/>
    </source>
</evidence>
<organism evidence="6 7">
    <name type="scientific">Sphingomicrobium clamense</name>
    <dbReference type="NCBI Taxonomy" id="2851013"/>
    <lineage>
        <taxon>Bacteria</taxon>
        <taxon>Pseudomonadati</taxon>
        <taxon>Pseudomonadota</taxon>
        <taxon>Alphaproteobacteria</taxon>
        <taxon>Sphingomonadales</taxon>
        <taxon>Sphingomonadaceae</taxon>
        <taxon>Sphingomicrobium</taxon>
    </lineage>
</organism>
<dbReference type="InterPro" id="IPR000847">
    <property type="entry name" value="LysR_HTH_N"/>
</dbReference>
<evidence type="ECO:0000313" key="6">
    <source>
        <dbReference type="EMBL" id="MBW0144737.1"/>
    </source>
</evidence>
<evidence type="ECO:0000256" key="3">
    <source>
        <dbReference type="ARBA" id="ARBA00023125"/>
    </source>
</evidence>
<keyword evidence="2" id="KW-0805">Transcription regulation</keyword>
<keyword evidence="7" id="KW-1185">Reference proteome</keyword>
<dbReference type="PANTHER" id="PTHR30537:SF3">
    <property type="entry name" value="TRANSCRIPTIONAL REGULATORY PROTEIN"/>
    <property type="match status" value="1"/>
</dbReference>
<keyword evidence="4" id="KW-0804">Transcription</keyword>
<dbReference type="PANTHER" id="PTHR30537">
    <property type="entry name" value="HTH-TYPE TRANSCRIPTIONAL REGULATOR"/>
    <property type="match status" value="1"/>
</dbReference>
<gene>
    <name evidence="6" type="ORF">KTQ36_05445</name>
</gene>
<evidence type="ECO:0000256" key="4">
    <source>
        <dbReference type="ARBA" id="ARBA00023163"/>
    </source>
</evidence>